<dbReference type="PANTHER" id="PTHR43662:SF3">
    <property type="entry name" value="DOMAIN PROTEIN, PUTATIVE (AFU_ORTHOLOGUE AFUA_6G11970)-RELATED"/>
    <property type="match status" value="1"/>
</dbReference>
<dbReference type="InterPro" id="IPR018535">
    <property type="entry name" value="DUF1996"/>
</dbReference>
<feature type="chain" id="PRO_5034455562" description="WSC domain-containing protein" evidence="1">
    <location>
        <begin position="24"/>
        <end position="490"/>
    </location>
</feature>
<dbReference type="AlphaFoldDB" id="A0A8H6E9Q6"/>
<comment type="caution">
    <text evidence="3">The sequence shown here is derived from an EMBL/GenBank/DDBJ whole genome shotgun (WGS) entry which is preliminary data.</text>
</comment>
<dbReference type="SMART" id="SM00321">
    <property type="entry name" value="WSC"/>
    <property type="match status" value="1"/>
</dbReference>
<dbReference type="PROSITE" id="PS51212">
    <property type="entry name" value="WSC"/>
    <property type="match status" value="1"/>
</dbReference>
<dbReference type="Pfam" id="PF09362">
    <property type="entry name" value="DUF1996"/>
    <property type="match status" value="1"/>
</dbReference>
<dbReference type="InterPro" id="IPR002889">
    <property type="entry name" value="WSC_carb-bd"/>
</dbReference>
<gene>
    <name evidence="3" type="ORF">ETB97_007174</name>
</gene>
<accession>A0A8H6E9Q6</accession>
<evidence type="ECO:0000259" key="2">
    <source>
        <dbReference type="PROSITE" id="PS51212"/>
    </source>
</evidence>
<evidence type="ECO:0000313" key="4">
    <source>
        <dbReference type="Proteomes" id="UP000541154"/>
    </source>
</evidence>
<feature type="domain" description="WSC" evidence="2">
    <location>
        <begin position="374"/>
        <end position="469"/>
    </location>
</feature>
<keyword evidence="4" id="KW-1185">Reference proteome</keyword>
<evidence type="ECO:0000313" key="3">
    <source>
        <dbReference type="EMBL" id="KAF5864616.1"/>
    </source>
</evidence>
<protein>
    <recommendedName>
        <fullName evidence="2">WSC domain-containing protein</fullName>
    </recommendedName>
</protein>
<reference evidence="3 4" key="1">
    <citation type="submission" date="2019-04" db="EMBL/GenBank/DDBJ databases">
        <title>Aspergillus burnettii sp. nov., novel species from soil in southeast Queensland.</title>
        <authorList>
            <person name="Gilchrist C.L.M."/>
            <person name="Pitt J.I."/>
            <person name="Lange L."/>
            <person name="Lacey H.J."/>
            <person name="Vuong D."/>
            <person name="Midgley D.J."/>
            <person name="Greenfield P."/>
            <person name="Bradbury M."/>
            <person name="Lacey E."/>
            <person name="Busk P.K."/>
            <person name="Pilgaard B."/>
            <person name="Chooi Y.H."/>
            <person name="Piggott A.M."/>
        </authorList>
    </citation>
    <scope>NUCLEOTIDE SEQUENCE [LARGE SCALE GENOMIC DNA]</scope>
    <source>
        <strain evidence="3 4">FRR 5400</strain>
    </source>
</reference>
<dbReference type="Pfam" id="PF01822">
    <property type="entry name" value="WSC"/>
    <property type="match status" value="1"/>
</dbReference>
<proteinExistence type="predicted"/>
<dbReference type="EMBL" id="SPNV01000031">
    <property type="protein sequence ID" value="KAF5864616.1"/>
    <property type="molecule type" value="Genomic_DNA"/>
</dbReference>
<name>A0A8H6E9Q6_PETAA</name>
<dbReference type="Proteomes" id="UP000541154">
    <property type="component" value="Unassembled WGS sequence"/>
</dbReference>
<evidence type="ECO:0000256" key="1">
    <source>
        <dbReference type="SAM" id="SignalP"/>
    </source>
</evidence>
<dbReference type="PANTHER" id="PTHR43662">
    <property type="match status" value="1"/>
</dbReference>
<feature type="signal peptide" evidence="1">
    <location>
        <begin position="1"/>
        <end position="23"/>
    </location>
</feature>
<keyword evidence="1" id="KW-0732">Signal</keyword>
<organism evidence="3 4">
    <name type="scientific">Petromyces alliaceus</name>
    <name type="common">Aspergillus alliaceus</name>
    <dbReference type="NCBI Taxonomy" id="209559"/>
    <lineage>
        <taxon>Eukaryota</taxon>
        <taxon>Fungi</taxon>
        <taxon>Dikarya</taxon>
        <taxon>Ascomycota</taxon>
        <taxon>Pezizomycotina</taxon>
        <taxon>Eurotiomycetes</taxon>
        <taxon>Eurotiomycetidae</taxon>
        <taxon>Eurotiales</taxon>
        <taxon>Aspergillaceae</taxon>
        <taxon>Aspergillus</taxon>
        <taxon>Aspergillus subgen. Circumdati</taxon>
    </lineage>
</organism>
<sequence>MLLNAGKVMFLGVLALGASPTSAFFRMPCPSRLVQERADPIVNPGTVGGHVHTISGGNAFAFSMDYESARSSECSSCPIKQDLSNYWTPTLYYHAPNGSFISVPQGGDGDGAAGGMTVYYLQRPGQNNDKLYAFPRGFRMLAGDPFKRNYTADFESQAVSYACLDYNGPAKPEANGFPDYNCPDGLRVQIFFPSCWDGKNLDSPDHRSHMAYPVSGTYDDGICPDTHPVHLVSLFFEVIWQTNLFAADWHGNTQPFVLANGDPTGFGMHGDFVNGWDIDVLQTAIDQCTNDSGRLEDCVTSDNKPVFDFFTNEECQACKLPTLVDEQIDGTLDQLPGCNPLTYGPERAQPVPCVVTPIGEGISYFTDLTGKREPWEYVGCGVDDFSNRTLEAASTNDKNMTVERCVDFCSGHGYRYAGLEYSSECYCDNTIPADRAPKKGIMGNCQMPCAGDDSQFCGGASSIAIYHHCANGSSCENARVWNVQNNSTTS</sequence>